<dbReference type="GO" id="GO:0051537">
    <property type="term" value="F:2 iron, 2 sulfur cluster binding"/>
    <property type="evidence" value="ECO:0007669"/>
    <property type="project" value="InterPro"/>
</dbReference>
<reference evidence="2" key="1">
    <citation type="journal article" date="2020" name="mSystems">
        <title>Genome- and Community-Level Interaction Insights into Carbon Utilization and Element Cycling Functions of Hydrothermarchaeota in Hydrothermal Sediment.</title>
        <authorList>
            <person name="Zhou Z."/>
            <person name="Liu Y."/>
            <person name="Xu W."/>
            <person name="Pan J."/>
            <person name="Luo Z.H."/>
            <person name="Li M."/>
        </authorList>
    </citation>
    <scope>NUCLEOTIDE SEQUENCE [LARGE SCALE GENOMIC DNA]</scope>
    <source>
        <strain evidence="2">SpSt-339</strain>
    </source>
</reference>
<dbReference type="InterPro" id="IPR012675">
    <property type="entry name" value="Beta-grasp_dom_sf"/>
</dbReference>
<dbReference type="CDD" id="cd00207">
    <property type="entry name" value="fer2"/>
    <property type="match status" value="1"/>
</dbReference>
<dbReference type="AlphaFoldDB" id="A0A7C2P4D6"/>
<dbReference type="InterPro" id="IPR001041">
    <property type="entry name" value="2Fe-2S_ferredoxin-type"/>
</dbReference>
<dbReference type="EMBL" id="DSOK01000114">
    <property type="protein sequence ID" value="HEN14535.1"/>
    <property type="molecule type" value="Genomic_DNA"/>
</dbReference>
<dbReference type="SUPFAM" id="SSF54292">
    <property type="entry name" value="2Fe-2S ferredoxin-like"/>
    <property type="match status" value="1"/>
</dbReference>
<name>A0A7C2P4D6_9PLAN</name>
<gene>
    <name evidence="2" type="ORF">ENQ76_03585</name>
</gene>
<dbReference type="InterPro" id="IPR006058">
    <property type="entry name" value="2Fe2S_fd_BS"/>
</dbReference>
<dbReference type="InterPro" id="IPR036010">
    <property type="entry name" value="2Fe-2S_ferredoxin-like_sf"/>
</dbReference>
<evidence type="ECO:0000259" key="1">
    <source>
        <dbReference type="Pfam" id="PF00111"/>
    </source>
</evidence>
<accession>A0A7C2P4D6</accession>
<dbReference type="Gene3D" id="3.10.20.30">
    <property type="match status" value="1"/>
</dbReference>
<comment type="caution">
    <text evidence="2">The sequence shown here is derived from an EMBL/GenBank/DDBJ whole genome shotgun (WGS) entry which is preliminary data.</text>
</comment>
<protein>
    <submittedName>
        <fullName evidence="2">(2Fe-2S)-binding protein</fullName>
    </submittedName>
</protein>
<organism evidence="2">
    <name type="scientific">Schlesneria paludicola</name>
    <dbReference type="NCBI Taxonomy" id="360056"/>
    <lineage>
        <taxon>Bacteria</taxon>
        <taxon>Pseudomonadati</taxon>
        <taxon>Planctomycetota</taxon>
        <taxon>Planctomycetia</taxon>
        <taxon>Planctomycetales</taxon>
        <taxon>Planctomycetaceae</taxon>
        <taxon>Schlesneria</taxon>
    </lineage>
</organism>
<dbReference type="PROSITE" id="PS00197">
    <property type="entry name" value="2FE2S_FER_1"/>
    <property type="match status" value="1"/>
</dbReference>
<dbReference type="Pfam" id="PF00111">
    <property type="entry name" value="Fer2"/>
    <property type="match status" value="1"/>
</dbReference>
<sequence length="96" mass="10372">MSVIVRFDDDNLEIAAAEDSKLTDLCDTPPVSLLFGCREANCGTCLIEVLSGGEFLSPVTPPERELLDILADGNPRARLACQCCVRGNVSLRAFRS</sequence>
<feature type="domain" description="2Fe-2S ferredoxin-type" evidence="1">
    <location>
        <begin position="8"/>
        <end position="85"/>
    </location>
</feature>
<evidence type="ECO:0000313" key="2">
    <source>
        <dbReference type="EMBL" id="HEN14535.1"/>
    </source>
</evidence>
<proteinExistence type="predicted"/>